<dbReference type="GO" id="GO:0005737">
    <property type="term" value="C:cytoplasm"/>
    <property type="evidence" value="ECO:0007669"/>
    <property type="project" value="TreeGrafter"/>
</dbReference>
<protein>
    <recommendedName>
        <fullName evidence="3">Gelsolin-like domain-containing protein</fullName>
    </recommendedName>
</protein>
<feature type="region of interest" description="Disordered" evidence="2">
    <location>
        <begin position="382"/>
        <end position="413"/>
    </location>
</feature>
<evidence type="ECO:0000256" key="2">
    <source>
        <dbReference type="SAM" id="MobiDB-lite"/>
    </source>
</evidence>
<gene>
    <name evidence="4" type="ORF">AMAG_05538</name>
</gene>
<feature type="compositionally biased region" description="Low complexity" evidence="2">
    <location>
        <begin position="1"/>
        <end position="22"/>
    </location>
</feature>
<evidence type="ECO:0000313" key="4">
    <source>
        <dbReference type="EMBL" id="KNE60114.1"/>
    </source>
</evidence>
<evidence type="ECO:0000259" key="3">
    <source>
        <dbReference type="Pfam" id="PF00626"/>
    </source>
</evidence>
<dbReference type="eggNOG" id="KOG0444">
    <property type="taxonomic scope" value="Eukaryota"/>
</dbReference>
<dbReference type="EMBL" id="GG745335">
    <property type="protein sequence ID" value="KNE60114.1"/>
    <property type="molecule type" value="Genomic_DNA"/>
</dbReference>
<dbReference type="InterPro" id="IPR007123">
    <property type="entry name" value="Gelsolin-like_dom"/>
</dbReference>
<dbReference type="GO" id="GO:0051014">
    <property type="term" value="P:actin filament severing"/>
    <property type="evidence" value="ECO:0007669"/>
    <property type="project" value="TreeGrafter"/>
</dbReference>
<dbReference type="GO" id="GO:0015629">
    <property type="term" value="C:actin cytoskeleton"/>
    <property type="evidence" value="ECO:0007669"/>
    <property type="project" value="TreeGrafter"/>
</dbReference>
<proteinExistence type="predicted"/>
<reference evidence="5" key="2">
    <citation type="submission" date="2009-11" db="EMBL/GenBank/DDBJ databases">
        <title>The Genome Sequence of Allomyces macrogynus strain ATCC 38327.</title>
        <authorList>
            <consortium name="The Broad Institute Genome Sequencing Platform"/>
            <person name="Russ C."/>
            <person name="Cuomo C."/>
            <person name="Shea T."/>
            <person name="Young S.K."/>
            <person name="Zeng Q."/>
            <person name="Koehrsen M."/>
            <person name="Haas B."/>
            <person name="Borodovsky M."/>
            <person name="Guigo R."/>
            <person name="Alvarado L."/>
            <person name="Berlin A."/>
            <person name="Borenstein D."/>
            <person name="Chen Z."/>
            <person name="Engels R."/>
            <person name="Freedman E."/>
            <person name="Gellesch M."/>
            <person name="Goldberg J."/>
            <person name="Griggs A."/>
            <person name="Gujja S."/>
            <person name="Heiman D."/>
            <person name="Hepburn T."/>
            <person name="Howarth C."/>
            <person name="Jen D."/>
            <person name="Larson L."/>
            <person name="Lewis B."/>
            <person name="Mehta T."/>
            <person name="Park D."/>
            <person name="Pearson M."/>
            <person name="Roberts A."/>
            <person name="Saif S."/>
            <person name="Shenoy N."/>
            <person name="Sisk P."/>
            <person name="Stolte C."/>
            <person name="Sykes S."/>
            <person name="Walk T."/>
            <person name="White J."/>
            <person name="Yandava C."/>
            <person name="Burger G."/>
            <person name="Gray M.W."/>
            <person name="Holland P.W.H."/>
            <person name="King N."/>
            <person name="Lang F.B.F."/>
            <person name="Roger A.J."/>
            <person name="Ruiz-Trillo I."/>
            <person name="Lander E."/>
            <person name="Nusbaum C."/>
        </authorList>
    </citation>
    <scope>NUCLEOTIDE SEQUENCE [LARGE SCALE GENOMIC DNA]</scope>
    <source>
        <strain evidence="5">ATCC 38327</strain>
    </source>
</reference>
<dbReference type="GO" id="GO:0005546">
    <property type="term" value="F:phosphatidylinositol-4,5-bisphosphate binding"/>
    <property type="evidence" value="ECO:0007669"/>
    <property type="project" value="TreeGrafter"/>
</dbReference>
<feature type="compositionally biased region" description="Low complexity" evidence="2">
    <location>
        <begin position="83"/>
        <end position="103"/>
    </location>
</feature>
<dbReference type="PANTHER" id="PTHR11977">
    <property type="entry name" value="VILLIN"/>
    <property type="match status" value="1"/>
</dbReference>
<dbReference type="OrthoDB" id="6375767at2759"/>
<dbReference type="AlphaFoldDB" id="A0A0L0SCG5"/>
<dbReference type="Proteomes" id="UP000054350">
    <property type="component" value="Unassembled WGS sequence"/>
</dbReference>
<reference evidence="4 5" key="1">
    <citation type="submission" date="2009-11" db="EMBL/GenBank/DDBJ databases">
        <title>Annotation of Allomyces macrogynus ATCC 38327.</title>
        <authorList>
            <consortium name="The Broad Institute Genome Sequencing Platform"/>
            <person name="Russ C."/>
            <person name="Cuomo C."/>
            <person name="Burger G."/>
            <person name="Gray M.W."/>
            <person name="Holland P.W.H."/>
            <person name="King N."/>
            <person name="Lang F.B.F."/>
            <person name="Roger A.J."/>
            <person name="Ruiz-Trillo I."/>
            <person name="Young S.K."/>
            <person name="Zeng Q."/>
            <person name="Gargeya S."/>
            <person name="Fitzgerald M."/>
            <person name="Haas B."/>
            <person name="Abouelleil A."/>
            <person name="Alvarado L."/>
            <person name="Arachchi H.M."/>
            <person name="Berlin A."/>
            <person name="Chapman S.B."/>
            <person name="Gearin G."/>
            <person name="Goldberg J."/>
            <person name="Griggs A."/>
            <person name="Gujja S."/>
            <person name="Hansen M."/>
            <person name="Heiman D."/>
            <person name="Howarth C."/>
            <person name="Larimer J."/>
            <person name="Lui A."/>
            <person name="MacDonald P.J.P."/>
            <person name="McCowen C."/>
            <person name="Montmayeur A."/>
            <person name="Murphy C."/>
            <person name="Neiman D."/>
            <person name="Pearson M."/>
            <person name="Priest M."/>
            <person name="Roberts A."/>
            <person name="Saif S."/>
            <person name="Shea T."/>
            <person name="Sisk P."/>
            <person name="Stolte C."/>
            <person name="Sykes S."/>
            <person name="Wortman J."/>
            <person name="Nusbaum C."/>
            <person name="Birren B."/>
        </authorList>
    </citation>
    <scope>NUCLEOTIDE SEQUENCE [LARGE SCALE GENOMIC DNA]</scope>
    <source>
        <strain evidence="4 5">ATCC 38327</strain>
    </source>
</reference>
<dbReference type="VEuPathDB" id="FungiDB:AMAG_05538"/>
<dbReference type="GO" id="GO:0005634">
    <property type="term" value="C:nucleus"/>
    <property type="evidence" value="ECO:0007669"/>
    <property type="project" value="TreeGrafter"/>
</dbReference>
<evidence type="ECO:0000313" key="5">
    <source>
        <dbReference type="Proteomes" id="UP000054350"/>
    </source>
</evidence>
<name>A0A0L0SCG5_ALLM3</name>
<dbReference type="STRING" id="578462.A0A0L0SCG5"/>
<feature type="domain" description="Gelsolin-like" evidence="3">
    <location>
        <begin position="730"/>
        <end position="780"/>
    </location>
</feature>
<feature type="compositionally biased region" description="Polar residues" evidence="2">
    <location>
        <begin position="708"/>
        <end position="731"/>
    </location>
</feature>
<feature type="region of interest" description="Disordered" evidence="2">
    <location>
        <begin position="703"/>
        <end position="731"/>
    </location>
</feature>
<dbReference type="InterPro" id="IPR007122">
    <property type="entry name" value="Villin/Gelsolin"/>
</dbReference>
<evidence type="ECO:0000256" key="1">
    <source>
        <dbReference type="ARBA" id="ARBA00022737"/>
    </source>
</evidence>
<feature type="compositionally biased region" description="Basic and acidic residues" evidence="2">
    <location>
        <begin position="400"/>
        <end position="413"/>
    </location>
</feature>
<keyword evidence="5" id="KW-1185">Reference proteome</keyword>
<dbReference type="GO" id="GO:0051016">
    <property type="term" value="P:barbed-end actin filament capping"/>
    <property type="evidence" value="ECO:0007669"/>
    <property type="project" value="TreeGrafter"/>
</dbReference>
<feature type="region of interest" description="Disordered" evidence="2">
    <location>
        <begin position="137"/>
        <end position="156"/>
    </location>
</feature>
<feature type="region of interest" description="Disordered" evidence="2">
    <location>
        <begin position="73"/>
        <end position="116"/>
    </location>
</feature>
<dbReference type="InterPro" id="IPR029006">
    <property type="entry name" value="ADF-H/Gelsolin-like_dom_sf"/>
</dbReference>
<feature type="region of interest" description="Disordered" evidence="2">
    <location>
        <begin position="1"/>
        <end position="30"/>
    </location>
</feature>
<dbReference type="GO" id="GO:0008154">
    <property type="term" value="P:actin polymerization or depolymerization"/>
    <property type="evidence" value="ECO:0007669"/>
    <property type="project" value="TreeGrafter"/>
</dbReference>
<dbReference type="GO" id="GO:0051015">
    <property type="term" value="F:actin filament binding"/>
    <property type="evidence" value="ECO:0007669"/>
    <property type="project" value="InterPro"/>
</dbReference>
<dbReference type="Gene3D" id="3.40.20.10">
    <property type="entry name" value="Severin"/>
    <property type="match status" value="4"/>
</dbReference>
<organism evidence="4 5">
    <name type="scientific">Allomyces macrogynus (strain ATCC 38327)</name>
    <name type="common">Allomyces javanicus var. macrogynus</name>
    <dbReference type="NCBI Taxonomy" id="578462"/>
    <lineage>
        <taxon>Eukaryota</taxon>
        <taxon>Fungi</taxon>
        <taxon>Fungi incertae sedis</taxon>
        <taxon>Blastocladiomycota</taxon>
        <taxon>Blastocladiomycetes</taxon>
        <taxon>Blastocladiales</taxon>
        <taxon>Blastocladiaceae</taxon>
        <taxon>Allomyces</taxon>
    </lineage>
</organism>
<dbReference type="SUPFAM" id="SSF55753">
    <property type="entry name" value="Actin depolymerizing proteins"/>
    <property type="match status" value="4"/>
</dbReference>
<sequence>MPQVPVSTSPSPVASARAAPASDQSGSRDVTDRALIGRLAPLLDLPAPFVYDHDGNIDLAACSLLPPGRAEPDPDSAIYVSPARGSTPSRATRSRSLSTASARQLPPLPASRNSSSVFVPKLDDSLAVRTSPRVDGISWASSMPPASPQLRPHNNPADPADLLDLLTPLPPSCIASECVQDGNSAWMPLPPSRLGSEMVAAPLELGTPLPPSRIGSTLGTPELRMPLLSSQIESTVADGAQELCTPLPPSHTASTAAHDPATHHLWTALPPSRITTRLFGDEESSAAEDLVDKLGEDDNSALMSARPLPPSRSVLVEPLVIDPTRTDSTDRATPADLPIVVRRAPWIDIPATYWSDWFVPVDSADTSTEPTSMLIASTRSALGITPTSPSDPAPRLVNESTRRPRSETALGPRDRSALHTLFDHVDTTVLFDPSLRDTQQTVVFVLDGLGVTRLPTDSPLELNDHDCYLIVAPVAAAPDDMPHLGTVYQWLGAQATAAKVAASAFLVHLLRRHMGAEIAHMQREESGNESNEFFASVPEWTTIANRDAARADPLHPVVPASDPVRVYQWTPRDPWRRLRRVPPCACVMRNEPRGVFLVDQGDVITVVRGPECPSMVAAPCRLVAEAMVKFHRGGKARLETNDEWESSWAKVDDLLDGDPCEGFTSNEEPACRFGSTSPAFEEAWSPGFTIHRIGSPAKATALADSKSETGQQQEASEPTLVYGSTTASGQRPSWTLLDPRHCYLLDADQDVYLWFGRRSALTDRDATLDLLRDVLTTSDRPRSLRWIGIHKCFGGSEPYLFKLFFTDWIRELELGDAHSRTGSTRPTVRPAPGSAASARRPRTVVVYFWSGPATPRTAFPKFAYAAWPAFRDVLRAFQCPIRLVRIEAAREPLHVLAHLDRAVLVEDPKLDEPRTGGKLFHVRVRYGATCIAVQIAFDPERVVARDAALVDFGRGREVVLWVGRGVTVEERVLVEQIAQRYLERLDDDQRPPFRVVDDGTPAGDALVAGILAVSAGPKTDVPVFGTGSSDSPRVFRVTSGAAGHRPHVVRVDEFDGASAHCTDHPDECLLVDPRSDGPLYVWVGKSATPTAQQVAREAARAILTRQDDPRSVVVAPDVLDAALDGVGDFPGTDWWWEGLDFEQLARDGVVVPGVQAAADASKVVVVEHDGRESVQFRSFFFAWHNA</sequence>
<keyword evidence="1" id="KW-0677">Repeat</keyword>
<dbReference type="PANTHER" id="PTHR11977:SF51">
    <property type="entry name" value="PROTEIN FLIGHTLESS-1 HOMOLOG"/>
    <property type="match status" value="1"/>
</dbReference>
<dbReference type="SMART" id="SM00262">
    <property type="entry name" value="GEL"/>
    <property type="match status" value="2"/>
</dbReference>
<dbReference type="Pfam" id="PF00626">
    <property type="entry name" value="Gelsolin"/>
    <property type="match status" value="1"/>
</dbReference>
<accession>A0A0L0SCG5</accession>